<dbReference type="PANTHER" id="PTHR14740">
    <property type="entry name" value="CASPASE ACTIVITY AND APOPTOSIS INHIBITOR 1"/>
    <property type="match status" value="1"/>
</dbReference>
<feature type="compositionally biased region" description="Low complexity" evidence="1">
    <location>
        <begin position="19"/>
        <end position="30"/>
    </location>
</feature>
<gene>
    <name evidence="2" type="ORF">HICCMSTLAB_LOCUS9847</name>
</gene>
<evidence type="ECO:0000313" key="2">
    <source>
        <dbReference type="EMBL" id="CAG5100774.1"/>
    </source>
</evidence>
<organism evidence="2 3">
    <name type="scientific">Cotesia congregata</name>
    <name type="common">Parasitoid wasp</name>
    <name type="synonym">Apanteles congregatus</name>
    <dbReference type="NCBI Taxonomy" id="51543"/>
    <lineage>
        <taxon>Eukaryota</taxon>
        <taxon>Metazoa</taxon>
        <taxon>Ecdysozoa</taxon>
        <taxon>Arthropoda</taxon>
        <taxon>Hexapoda</taxon>
        <taxon>Insecta</taxon>
        <taxon>Pterygota</taxon>
        <taxon>Neoptera</taxon>
        <taxon>Endopterygota</taxon>
        <taxon>Hymenoptera</taxon>
        <taxon>Apocrita</taxon>
        <taxon>Ichneumonoidea</taxon>
        <taxon>Braconidae</taxon>
        <taxon>Microgastrinae</taxon>
        <taxon>Cotesia</taxon>
    </lineage>
</organism>
<feature type="compositionally biased region" description="Polar residues" evidence="1">
    <location>
        <begin position="588"/>
        <end position="598"/>
    </location>
</feature>
<dbReference type="GO" id="GO:0042981">
    <property type="term" value="P:regulation of apoptotic process"/>
    <property type="evidence" value="ECO:0007669"/>
    <property type="project" value="InterPro"/>
</dbReference>
<feature type="region of interest" description="Disordered" evidence="1">
    <location>
        <begin position="304"/>
        <end position="407"/>
    </location>
</feature>
<feature type="region of interest" description="Disordered" evidence="1">
    <location>
        <begin position="17"/>
        <end position="37"/>
    </location>
</feature>
<feature type="compositionally biased region" description="Basic residues" evidence="1">
    <location>
        <begin position="149"/>
        <end position="159"/>
    </location>
</feature>
<feature type="compositionally biased region" description="Low complexity" evidence="1">
    <location>
        <begin position="509"/>
        <end position="525"/>
    </location>
</feature>
<dbReference type="InterPro" id="IPR038991">
    <property type="entry name" value="CAAP1"/>
</dbReference>
<feature type="compositionally biased region" description="Basic and acidic residues" evidence="1">
    <location>
        <begin position="385"/>
        <end position="407"/>
    </location>
</feature>
<dbReference type="EMBL" id="CAJNRD030001122">
    <property type="protein sequence ID" value="CAG5100774.1"/>
    <property type="molecule type" value="Genomic_DNA"/>
</dbReference>
<feature type="compositionally biased region" description="Polar residues" evidence="1">
    <location>
        <begin position="304"/>
        <end position="320"/>
    </location>
</feature>
<dbReference type="AlphaFoldDB" id="A0A8J2MUK6"/>
<reference evidence="2" key="1">
    <citation type="submission" date="2021-04" db="EMBL/GenBank/DDBJ databases">
        <authorList>
            <person name="Chebbi M.A.C M."/>
        </authorList>
    </citation>
    <scope>NUCLEOTIDE SEQUENCE</scope>
</reference>
<name>A0A8J2MUK6_COTCN</name>
<dbReference type="OrthoDB" id="10064012at2759"/>
<protein>
    <submittedName>
        <fullName evidence="2">Similar to CAAP1: Caspase activity and apoptosis inhibitor 1 (Bos taurus)</fullName>
    </submittedName>
</protein>
<comment type="caution">
    <text evidence="2">The sequence shown here is derived from an EMBL/GenBank/DDBJ whole genome shotgun (WGS) entry which is preliminary data.</text>
</comment>
<feature type="compositionally biased region" description="Polar residues" evidence="1">
    <location>
        <begin position="347"/>
        <end position="370"/>
    </location>
</feature>
<evidence type="ECO:0000313" key="3">
    <source>
        <dbReference type="Proteomes" id="UP000786811"/>
    </source>
</evidence>
<feature type="region of interest" description="Disordered" evidence="1">
    <location>
        <begin position="505"/>
        <end position="617"/>
    </location>
</feature>
<dbReference type="Proteomes" id="UP000786811">
    <property type="component" value="Unassembled WGS sequence"/>
</dbReference>
<keyword evidence="3" id="KW-1185">Reference proteome</keyword>
<sequence>MIYSINHVTNSLMPHTFHDSSSSSCSTSSFSEDETDDKPLKPIKDYLYNRKEMSRQLFMSVKTEKIKMMLPQTLKKTDLSELEELCVNELCGMSKSRVLSILNGKQMLDSSNTSESDDSGPSLEIISDTEAWITDSELPDDKDKVSASKSRKVKTKKIKKEPTASDKQAKTNSQNKNKSARKQTADLVKVKNEKESKSQPQQGESLLDLLELEMRARAIRALIRKEEDIIPNESTTSKISVNVNSLLDQANISLAVGLGNNSTKEADKSSARSKVEEAVSLSLNSNEDEDVVLVVKPTPTINLLSSDSEAEDSNVNISKSNGEKIETSTECSLTDKNNKENQDKLSDSLNINKINQANDVNNKSSGGTNSESKDKSQDSAITKVPSDKSSELYKEKSKKINEPSKVLEESSSNSIILHDEDEIIDLDNYSDDMDEIENDKIIESSVKNNPSKVEVKFTVESNSTESSSLDSSETWATRYYQTDNVQSVIKESKIQSEIRKRLRERQKLSKLNNNSNNNGNSASKESVIKSNAVEKPIEPDNSKPTGSVEEYLALKRVSSPDVKSTVCEQNPTDVKVDNIPGEKIFPVTTENIDQSAGDESTIEQPHVSPSIPVQENS</sequence>
<accession>A0A8J2MUK6</accession>
<proteinExistence type="predicted"/>
<feature type="compositionally biased region" description="Basic and acidic residues" evidence="1">
    <location>
        <begin position="160"/>
        <end position="169"/>
    </location>
</feature>
<feature type="region of interest" description="Disordered" evidence="1">
    <location>
        <begin position="137"/>
        <end position="184"/>
    </location>
</feature>
<feature type="compositionally biased region" description="Basic and acidic residues" evidence="1">
    <location>
        <begin position="336"/>
        <end position="346"/>
    </location>
</feature>
<dbReference type="PANTHER" id="PTHR14740:SF3">
    <property type="entry name" value="CASPASE ACTIVITY AND APOPTOSIS INHIBITOR 1"/>
    <property type="match status" value="1"/>
</dbReference>
<evidence type="ECO:0000256" key="1">
    <source>
        <dbReference type="SAM" id="MobiDB-lite"/>
    </source>
</evidence>
<dbReference type="Pfam" id="PF15335">
    <property type="entry name" value="CAAP1"/>
    <property type="match status" value="1"/>
</dbReference>